<gene>
    <name evidence="3" type="ORF">AUJ29_03205</name>
</gene>
<dbReference type="InterPro" id="IPR001296">
    <property type="entry name" value="Glyco_trans_1"/>
</dbReference>
<dbReference type="AlphaFoldDB" id="A0A1J4TWM6"/>
<dbReference type="PANTHER" id="PTHR12526">
    <property type="entry name" value="GLYCOSYLTRANSFERASE"/>
    <property type="match status" value="1"/>
</dbReference>
<evidence type="ECO:0000259" key="2">
    <source>
        <dbReference type="Pfam" id="PF13439"/>
    </source>
</evidence>
<dbReference type="CDD" id="cd03808">
    <property type="entry name" value="GT4_CapM-like"/>
    <property type="match status" value="1"/>
</dbReference>
<name>A0A1J4TWM6_9BACT</name>
<dbReference type="GO" id="GO:0016757">
    <property type="term" value="F:glycosyltransferase activity"/>
    <property type="evidence" value="ECO:0007669"/>
    <property type="project" value="InterPro"/>
</dbReference>
<dbReference type="PANTHER" id="PTHR12526:SF630">
    <property type="entry name" value="GLYCOSYLTRANSFERASE"/>
    <property type="match status" value="1"/>
</dbReference>
<feature type="domain" description="Glycosyltransferase subfamily 4-like N-terminal" evidence="2">
    <location>
        <begin position="26"/>
        <end position="194"/>
    </location>
</feature>
<dbReference type="EMBL" id="MNVB01000068">
    <property type="protein sequence ID" value="OIO16024.1"/>
    <property type="molecule type" value="Genomic_DNA"/>
</dbReference>
<proteinExistence type="predicted"/>
<evidence type="ECO:0008006" key="5">
    <source>
        <dbReference type="Google" id="ProtNLM"/>
    </source>
</evidence>
<evidence type="ECO:0000259" key="1">
    <source>
        <dbReference type="Pfam" id="PF00534"/>
    </source>
</evidence>
<feature type="domain" description="Glycosyl transferase family 1" evidence="1">
    <location>
        <begin position="215"/>
        <end position="372"/>
    </location>
</feature>
<comment type="caution">
    <text evidence="3">The sequence shown here is derived from an EMBL/GenBank/DDBJ whole genome shotgun (WGS) entry which is preliminary data.</text>
</comment>
<evidence type="ECO:0000313" key="4">
    <source>
        <dbReference type="Proteomes" id="UP000182465"/>
    </source>
</evidence>
<dbReference type="Pfam" id="PF00534">
    <property type="entry name" value="Glycos_transf_1"/>
    <property type="match status" value="1"/>
</dbReference>
<sequence length="396" mass="45118">MSENQIRPDKKNQPIKILYIVTQSEWGGAQTYVFDLAYYFSKNNWQVNVAVGEDRNGELIKRLEKINAGIFFMNNLKRKINMWSDINAFFDIIKLCRKIKPDIVHLNSSKSGAMGAIAARIAGIKKILYTVHGFVLNEDLSFFKKMFYLAAERISAKFKNHFICVSEFDKKSLLKHKICRTDKITVIYNGIDLENIKFLAQDEARIKLNDLIPDRGLSMTDYYIGTIAHLYKNKGLIYLIEAARETIEVEPRAKFLIIGEGEEKKRLEKLIDDYKLNENVYLLGNVFNASQYLKAFDIYVLASIKEGLSYSLIEAQTAGIPSVATAVGGSPEIVENNKTGVLVAAKNFNKLGIEIINLIQNKGKREELTKNSVENAKKFALKRMIEETEKIYNLKA</sequence>
<evidence type="ECO:0000313" key="3">
    <source>
        <dbReference type="EMBL" id="OIO16024.1"/>
    </source>
</evidence>
<dbReference type="Gene3D" id="3.40.50.2000">
    <property type="entry name" value="Glycogen Phosphorylase B"/>
    <property type="match status" value="2"/>
</dbReference>
<protein>
    <recommendedName>
        <fullName evidence="5">Glycosyltransferase subfamily 4-like N-terminal domain-containing protein</fullName>
    </recommendedName>
</protein>
<dbReference type="SUPFAM" id="SSF53756">
    <property type="entry name" value="UDP-Glycosyltransferase/glycogen phosphorylase"/>
    <property type="match status" value="1"/>
</dbReference>
<accession>A0A1J4TWM6</accession>
<reference evidence="3 4" key="1">
    <citation type="journal article" date="2016" name="Environ. Microbiol.">
        <title>Genomic resolution of a cold subsurface aquifer community provides metabolic insights for novel microbes adapted to high CO concentrations.</title>
        <authorList>
            <person name="Probst A.J."/>
            <person name="Castelle C.J."/>
            <person name="Singh A."/>
            <person name="Brown C.T."/>
            <person name="Anantharaman K."/>
            <person name="Sharon I."/>
            <person name="Hug L.A."/>
            <person name="Burstein D."/>
            <person name="Emerson J.B."/>
            <person name="Thomas B.C."/>
            <person name="Banfield J.F."/>
        </authorList>
    </citation>
    <scope>NUCLEOTIDE SEQUENCE [LARGE SCALE GENOMIC DNA]</scope>
    <source>
        <strain evidence="3">CG1_02_38_13</strain>
    </source>
</reference>
<dbReference type="InterPro" id="IPR028098">
    <property type="entry name" value="Glyco_trans_4-like_N"/>
</dbReference>
<dbReference type="Proteomes" id="UP000182465">
    <property type="component" value="Unassembled WGS sequence"/>
</dbReference>
<organism evidence="3 4">
    <name type="scientific">Candidatus Kuenenbacteria bacterium CG1_02_38_13</name>
    <dbReference type="NCBI Taxonomy" id="1805235"/>
    <lineage>
        <taxon>Bacteria</taxon>
        <taxon>Candidatus Kueneniibacteriota</taxon>
    </lineage>
</organism>
<dbReference type="Pfam" id="PF13439">
    <property type="entry name" value="Glyco_transf_4"/>
    <property type="match status" value="1"/>
</dbReference>